<dbReference type="EMBL" id="MHNK01000002">
    <property type="protein sequence ID" value="OGZ44449.1"/>
    <property type="molecule type" value="Genomic_DNA"/>
</dbReference>
<reference evidence="1 2" key="1">
    <citation type="journal article" date="2016" name="Nat. Commun.">
        <title>Thousands of microbial genomes shed light on interconnected biogeochemical processes in an aquifer system.</title>
        <authorList>
            <person name="Anantharaman K."/>
            <person name="Brown C.T."/>
            <person name="Hug L.A."/>
            <person name="Sharon I."/>
            <person name="Castelle C.J."/>
            <person name="Probst A.J."/>
            <person name="Thomas B.C."/>
            <person name="Singh A."/>
            <person name="Wilkins M.J."/>
            <person name="Karaoz U."/>
            <person name="Brodie E.L."/>
            <person name="Williams K.H."/>
            <person name="Hubbard S.S."/>
            <person name="Banfield J.F."/>
        </authorList>
    </citation>
    <scope>NUCLEOTIDE SEQUENCE [LARGE SCALE GENOMIC DNA]</scope>
</reference>
<protein>
    <submittedName>
        <fullName evidence="1">Uncharacterized protein</fullName>
    </submittedName>
</protein>
<proteinExistence type="predicted"/>
<evidence type="ECO:0000313" key="2">
    <source>
        <dbReference type="Proteomes" id="UP000177480"/>
    </source>
</evidence>
<name>A0A1G2G2E0_9BACT</name>
<gene>
    <name evidence="1" type="ORF">A2719_04950</name>
</gene>
<organism evidence="1 2">
    <name type="scientific">Candidatus Ryanbacteria bacterium RIFCSPHIGHO2_01_FULL_45_22</name>
    <dbReference type="NCBI Taxonomy" id="1802114"/>
    <lineage>
        <taxon>Bacteria</taxon>
        <taxon>Candidatus Ryaniibacteriota</taxon>
    </lineage>
</organism>
<dbReference type="AlphaFoldDB" id="A0A1G2G2E0"/>
<sequence>MIGKRNRDLEINQIGTTMSVFMETYNKSIPTSFPVVSVPILKKFQALHPILFKNGDEWSIDKHRKKLMDWLPSSTKTS</sequence>
<comment type="caution">
    <text evidence="1">The sequence shown here is derived from an EMBL/GenBank/DDBJ whole genome shotgun (WGS) entry which is preliminary data.</text>
</comment>
<evidence type="ECO:0000313" key="1">
    <source>
        <dbReference type="EMBL" id="OGZ44449.1"/>
    </source>
</evidence>
<dbReference type="Proteomes" id="UP000177480">
    <property type="component" value="Unassembled WGS sequence"/>
</dbReference>
<dbReference type="STRING" id="1802114.A2719_04950"/>
<accession>A0A1G2G2E0</accession>